<dbReference type="InterPro" id="IPR037365">
    <property type="entry name" value="Slowmo/Ups"/>
</dbReference>
<dbReference type="HOGENOM" id="CLU_067902_1_1_1"/>
<evidence type="ECO:0000313" key="3">
    <source>
        <dbReference type="Proteomes" id="UP000030653"/>
    </source>
</evidence>
<proteinExistence type="predicted"/>
<protein>
    <submittedName>
        <fullName evidence="2">MSF1-domain-containing protein</fullName>
    </submittedName>
</protein>
<dbReference type="InterPro" id="IPR006797">
    <property type="entry name" value="PRELI/MSF1_dom"/>
</dbReference>
<dbReference type="Proteomes" id="UP000030653">
    <property type="component" value="Unassembled WGS sequence"/>
</dbReference>
<feature type="domain" description="PRELI/MSF1" evidence="1">
    <location>
        <begin position="2"/>
        <end position="177"/>
    </location>
</feature>
<accession>M5FYE1</accession>
<dbReference type="GO" id="GO:0005758">
    <property type="term" value="C:mitochondrial intermembrane space"/>
    <property type="evidence" value="ECO:0007669"/>
    <property type="project" value="InterPro"/>
</dbReference>
<dbReference type="STRING" id="1858805.M5FYE1"/>
<dbReference type="RefSeq" id="XP_040627757.1">
    <property type="nucleotide sequence ID" value="XM_040772932.1"/>
</dbReference>
<dbReference type="PANTHER" id="PTHR11158">
    <property type="entry name" value="MSF1/PX19 RELATED"/>
    <property type="match status" value="1"/>
</dbReference>
<sequence>MVQYFSTAFHYDHPWSRVQVGMWQKYPNPQCAHVVSVDVIDRSVHPETGVIRTERLVGCKQAAPGWAIRFLGGTEDAYVREVSFVDPRTKKTWIHSTNLSLCEYMTVVEKITYVPSTSFPHTRTHFHQTAEIQARTKLWKTVGQKIEQMSLDRFKQNAIRGKEGFEGVLRTLFGEDNMQDISS</sequence>
<dbReference type="OrthoDB" id="407630at2759"/>
<dbReference type="AlphaFoldDB" id="M5FYE1"/>
<keyword evidence="3" id="KW-1185">Reference proteome</keyword>
<evidence type="ECO:0000259" key="1">
    <source>
        <dbReference type="PROSITE" id="PS50904"/>
    </source>
</evidence>
<organism evidence="2 3">
    <name type="scientific">Dacryopinax primogenitus (strain DJM 731)</name>
    <name type="common">Brown rot fungus</name>
    <dbReference type="NCBI Taxonomy" id="1858805"/>
    <lineage>
        <taxon>Eukaryota</taxon>
        <taxon>Fungi</taxon>
        <taxon>Dikarya</taxon>
        <taxon>Basidiomycota</taxon>
        <taxon>Agaricomycotina</taxon>
        <taxon>Dacrymycetes</taxon>
        <taxon>Dacrymycetales</taxon>
        <taxon>Dacrymycetaceae</taxon>
        <taxon>Dacryopinax</taxon>
    </lineage>
</organism>
<gene>
    <name evidence="2" type="ORF">DACRYDRAFT_22729</name>
</gene>
<evidence type="ECO:0000313" key="2">
    <source>
        <dbReference type="EMBL" id="EJU00860.1"/>
    </source>
</evidence>
<name>M5FYE1_DACPD</name>
<dbReference type="PROSITE" id="PS50904">
    <property type="entry name" value="PRELI_MSF1"/>
    <property type="match status" value="1"/>
</dbReference>
<dbReference type="OMA" id="YCPWNEK"/>
<dbReference type="Pfam" id="PF04707">
    <property type="entry name" value="PRELI"/>
    <property type="match status" value="1"/>
</dbReference>
<dbReference type="GeneID" id="63687994"/>
<dbReference type="EMBL" id="JH795865">
    <property type="protein sequence ID" value="EJU00860.1"/>
    <property type="molecule type" value="Genomic_DNA"/>
</dbReference>
<reference evidence="2 3" key="1">
    <citation type="journal article" date="2012" name="Science">
        <title>The Paleozoic origin of enzymatic lignin decomposition reconstructed from 31 fungal genomes.</title>
        <authorList>
            <person name="Floudas D."/>
            <person name="Binder M."/>
            <person name="Riley R."/>
            <person name="Barry K."/>
            <person name="Blanchette R.A."/>
            <person name="Henrissat B."/>
            <person name="Martinez A.T."/>
            <person name="Otillar R."/>
            <person name="Spatafora J.W."/>
            <person name="Yadav J.S."/>
            <person name="Aerts A."/>
            <person name="Benoit I."/>
            <person name="Boyd A."/>
            <person name="Carlson A."/>
            <person name="Copeland A."/>
            <person name="Coutinho P.M."/>
            <person name="de Vries R.P."/>
            <person name="Ferreira P."/>
            <person name="Findley K."/>
            <person name="Foster B."/>
            <person name="Gaskell J."/>
            <person name="Glotzer D."/>
            <person name="Gorecki P."/>
            <person name="Heitman J."/>
            <person name="Hesse C."/>
            <person name="Hori C."/>
            <person name="Igarashi K."/>
            <person name="Jurgens J.A."/>
            <person name="Kallen N."/>
            <person name="Kersten P."/>
            <person name="Kohler A."/>
            <person name="Kuees U."/>
            <person name="Kumar T.K.A."/>
            <person name="Kuo A."/>
            <person name="LaButti K."/>
            <person name="Larrondo L.F."/>
            <person name="Lindquist E."/>
            <person name="Ling A."/>
            <person name="Lombard V."/>
            <person name="Lucas S."/>
            <person name="Lundell T."/>
            <person name="Martin R."/>
            <person name="McLaughlin D.J."/>
            <person name="Morgenstern I."/>
            <person name="Morin E."/>
            <person name="Murat C."/>
            <person name="Nagy L.G."/>
            <person name="Nolan M."/>
            <person name="Ohm R.A."/>
            <person name="Patyshakuliyeva A."/>
            <person name="Rokas A."/>
            <person name="Ruiz-Duenas F.J."/>
            <person name="Sabat G."/>
            <person name="Salamov A."/>
            <person name="Samejima M."/>
            <person name="Schmutz J."/>
            <person name="Slot J.C."/>
            <person name="St John F."/>
            <person name="Stenlid J."/>
            <person name="Sun H."/>
            <person name="Sun S."/>
            <person name="Syed K."/>
            <person name="Tsang A."/>
            <person name="Wiebenga A."/>
            <person name="Young D."/>
            <person name="Pisabarro A."/>
            <person name="Eastwood D.C."/>
            <person name="Martin F."/>
            <person name="Cullen D."/>
            <person name="Grigoriev I.V."/>
            <person name="Hibbett D.S."/>
        </authorList>
    </citation>
    <scope>NUCLEOTIDE SEQUENCE [LARGE SCALE GENOMIC DNA]</scope>
    <source>
        <strain evidence="2 3">DJM-731 SS1</strain>
    </source>
</reference>